<evidence type="ECO:0000313" key="3">
    <source>
        <dbReference type="Proteomes" id="UP000694408"/>
    </source>
</evidence>
<feature type="region of interest" description="Disordered" evidence="1">
    <location>
        <begin position="164"/>
        <end position="214"/>
    </location>
</feature>
<evidence type="ECO:0000256" key="1">
    <source>
        <dbReference type="SAM" id="MobiDB-lite"/>
    </source>
</evidence>
<sequence length="294" mass="29691">MSLLPGIVPSQDRSRFPLGLSFPASFHAVPPGFPLPGSFLVPPWSLPPGIIPGASRVSPSWDRSRFPLGVSLLGSFPVLPGSPIPGIVPGSLPGSQGCVWFVSPGLLRGPAAGPPPGRSRFGEIPLYSSLLAGQRPKSGRTHACHCTLFPVPCLLSPVPSSLLPGEEDATPGTPGGGRAEFGCLPLTPSRSPPGKAKAASPAPVASSPAPSQPGVTHLAVQATIAGQVTGQQALALVTIPTATLAALPGLTPAAPAGAIFKPPVANLTGSQPRGPERDPCLSFPSKESSPRVPV</sequence>
<organism evidence="2 3">
    <name type="scientific">Junco hyemalis</name>
    <name type="common">Dark-eyed junco</name>
    <dbReference type="NCBI Taxonomy" id="40217"/>
    <lineage>
        <taxon>Eukaryota</taxon>
        <taxon>Metazoa</taxon>
        <taxon>Chordata</taxon>
        <taxon>Craniata</taxon>
        <taxon>Vertebrata</taxon>
        <taxon>Euteleostomi</taxon>
        <taxon>Archelosauria</taxon>
        <taxon>Archosauria</taxon>
        <taxon>Dinosauria</taxon>
        <taxon>Saurischia</taxon>
        <taxon>Theropoda</taxon>
        <taxon>Coelurosauria</taxon>
        <taxon>Aves</taxon>
        <taxon>Neognathae</taxon>
        <taxon>Neoaves</taxon>
        <taxon>Telluraves</taxon>
        <taxon>Australaves</taxon>
        <taxon>Passeriformes</taxon>
        <taxon>Passerellidae</taxon>
        <taxon>Junco</taxon>
    </lineage>
</organism>
<dbReference type="Proteomes" id="UP000694408">
    <property type="component" value="Unplaced"/>
</dbReference>
<name>A0A8C5NK21_JUNHY</name>
<protein>
    <submittedName>
        <fullName evidence="2">Uncharacterized protein</fullName>
    </submittedName>
</protein>
<keyword evidence="3" id="KW-1185">Reference proteome</keyword>
<reference evidence="2" key="1">
    <citation type="submission" date="2025-08" db="UniProtKB">
        <authorList>
            <consortium name="Ensembl"/>
        </authorList>
    </citation>
    <scope>IDENTIFICATION</scope>
</reference>
<feature type="compositionally biased region" description="Low complexity" evidence="1">
    <location>
        <begin position="188"/>
        <end position="214"/>
    </location>
</feature>
<dbReference type="AlphaFoldDB" id="A0A8C5NK21"/>
<reference evidence="2" key="2">
    <citation type="submission" date="2025-09" db="UniProtKB">
        <authorList>
            <consortium name="Ensembl"/>
        </authorList>
    </citation>
    <scope>IDENTIFICATION</scope>
</reference>
<evidence type="ECO:0000313" key="2">
    <source>
        <dbReference type="Ensembl" id="ENSJHYP00000004997.1"/>
    </source>
</evidence>
<dbReference type="Ensembl" id="ENSJHYT00000006146.1">
    <property type="protein sequence ID" value="ENSJHYP00000004997.1"/>
    <property type="gene ID" value="ENSJHYG00000004093.1"/>
</dbReference>
<feature type="region of interest" description="Disordered" evidence="1">
    <location>
        <begin position="259"/>
        <end position="294"/>
    </location>
</feature>
<proteinExistence type="predicted"/>
<accession>A0A8C5NK21</accession>